<dbReference type="EMBL" id="PFNL01000099">
    <property type="protein sequence ID" value="PIZ46441.1"/>
    <property type="molecule type" value="Genomic_DNA"/>
</dbReference>
<sequence>MSPEKINRRLSTHRFDISERAFENLASIKQVLAEYQQNHPEVIGMTMYGSQTKGLDTDWSDFDAYIFVNDTTDHHKNPNDGPKRIEPKGHDPTYDEINSTIVPAFRALVEDQLHISPDKTKHIRARVLSHERINTEINDLETYCLAREAYFNGEQNTYLYVPETSLDLLFHLQLSNGLDQYRAYILNQLKDRGDLGDSMWNLIQMGTQIMEESGRMRAEDYLYPKTVDEAIRRYLPSLLQPSQTPKAGAKEIVSIPSETNETDEKQLRILRESLDGY</sequence>
<comment type="caution">
    <text evidence="2">The sequence shown here is derived from an EMBL/GenBank/DDBJ whole genome shotgun (WGS) entry which is preliminary data.</text>
</comment>
<dbReference type="Proteomes" id="UP000228920">
    <property type="component" value="Unassembled WGS sequence"/>
</dbReference>
<evidence type="ECO:0000313" key="3">
    <source>
        <dbReference type="Proteomes" id="UP000228920"/>
    </source>
</evidence>
<dbReference type="InterPro" id="IPR043519">
    <property type="entry name" value="NT_sf"/>
</dbReference>
<reference evidence="3" key="1">
    <citation type="submission" date="2017-09" db="EMBL/GenBank/DDBJ databases">
        <title>Depth-based differentiation of microbial function through sediment-hosted aquifers and enrichment of novel symbionts in the deep terrestrial subsurface.</title>
        <authorList>
            <person name="Probst A.J."/>
            <person name="Ladd B."/>
            <person name="Jarett J.K."/>
            <person name="Geller-Mcgrath D.E."/>
            <person name="Sieber C.M.K."/>
            <person name="Emerson J.B."/>
            <person name="Anantharaman K."/>
            <person name="Thomas B.C."/>
            <person name="Malmstrom R."/>
            <person name="Stieglmeier M."/>
            <person name="Klingl A."/>
            <person name="Woyke T."/>
            <person name="Ryan C.M."/>
            <person name="Banfield J.F."/>
        </authorList>
    </citation>
    <scope>NUCLEOTIDE SEQUENCE [LARGE SCALE GENOMIC DNA]</scope>
</reference>
<name>A0A2M7TJ47_UNCKA</name>
<accession>A0A2M7TJ47</accession>
<gene>
    <name evidence="2" type="ORF">COY32_03330</name>
</gene>
<dbReference type="Gene3D" id="3.30.460.10">
    <property type="entry name" value="Beta Polymerase, domain 2"/>
    <property type="match status" value="1"/>
</dbReference>
<feature type="region of interest" description="Disordered" evidence="1">
    <location>
        <begin position="71"/>
        <end position="90"/>
    </location>
</feature>
<dbReference type="SUPFAM" id="SSF81301">
    <property type="entry name" value="Nucleotidyltransferase"/>
    <property type="match status" value="1"/>
</dbReference>
<evidence type="ECO:0000313" key="2">
    <source>
        <dbReference type="EMBL" id="PIZ46441.1"/>
    </source>
</evidence>
<proteinExistence type="predicted"/>
<organism evidence="2 3">
    <name type="scientific">candidate division WWE3 bacterium CG_4_10_14_0_2_um_filter_41_14</name>
    <dbReference type="NCBI Taxonomy" id="1975072"/>
    <lineage>
        <taxon>Bacteria</taxon>
        <taxon>Katanobacteria</taxon>
    </lineage>
</organism>
<protein>
    <submittedName>
        <fullName evidence="2">Uncharacterized protein</fullName>
    </submittedName>
</protein>
<evidence type="ECO:0000256" key="1">
    <source>
        <dbReference type="SAM" id="MobiDB-lite"/>
    </source>
</evidence>
<dbReference type="AlphaFoldDB" id="A0A2M7TJ47"/>
<feature type="region of interest" description="Disordered" evidence="1">
    <location>
        <begin position="245"/>
        <end position="267"/>
    </location>
</feature>